<evidence type="ECO:0000259" key="2">
    <source>
        <dbReference type="SMART" id="SM01008"/>
    </source>
</evidence>
<dbReference type="InterPro" id="IPR006311">
    <property type="entry name" value="TAT_signal"/>
</dbReference>
<dbReference type="Gene3D" id="3.30.365.10">
    <property type="entry name" value="Aldehyde oxidase/xanthine dehydrogenase, molybdopterin binding domain"/>
    <property type="match status" value="4"/>
</dbReference>
<sequence length="748" mass="81959">MKTPTDLKNVSRRDFLKYTGVASTGLVLGMAVPTQTVWAATESKSNELNLFVSIEQDSTVNIVCHRSEMGQGIRTGIPQIVAEELCADWSKVNVVQGLANAAYGSQNTDGSRSIRNFYTAMRQMGASARTMLESAGAKFWKVSVDKVYAENGFVVNKTTNQKLSFGYLAELASKIPAPNLDKLTFKKPENFNIIGKPVPIVDLPKMVNGTTEFGQDVLVEGMVYASIERSPVIGAKVKSVYKDDALKVKGVIDIVVMPEQSFPVVFKPLNGVAVIATNTWAALKGRKALKVEWDLGENKKHDSEQYLAELSNSIVTKGKVVRKVGDAYQALEQAKHKISGTYTVPYLVHAPMEPPAATAVVNDDGCEIWACTQAPQGAQQTVAGVLGLKPEQVKVNITLLGGGFGRKSKHDFSAEAAILAKHTAKPVKVIWSREDDIKSGYYHSISVQHYEAGLTDSKSVSAWIQRTAFPSIIWTFNDQVNEPSDMELGLGFGDMPFTIDNLLCEKHQAPAHLRIGWLRSVCNIQHGFALGSFVDEVAIKSGKSTQQMWLELLGEDKKLDVKTQGFDYKNYDMPIEDYPIDIARLKNVLNLVVEKANVNQATLENEAWGISVHRSFLSYVAVATKVSVIDGQVKVLEMVNVIDAGRIINPDRVKSQMEGAMIFGLSIALMGQIDVKNGTVVQSNYHDYPILRMHQSPEIQSFIVESDELAAGVGEPGVPPVAASLCNAIFKASGKRIRDLPINKHFRV</sequence>
<keyword evidence="4" id="KW-1185">Reference proteome</keyword>
<dbReference type="Pfam" id="PF02738">
    <property type="entry name" value="MoCoBD_1"/>
    <property type="match status" value="1"/>
</dbReference>
<gene>
    <name evidence="3" type="ORF">L0668_02735</name>
</gene>
<dbReference type="SMART" id="SM01008">
    <property type="entry name" value="Ald_Xan_dh_C"/>
    <property type="match status" value="1"/>
</dbReference>
<dbReference type="EMBL" id="JAKGAS010000001">
    <property type="protein sequence ID" value="MCF2947007.1"/>
    <property type="molecule type" value="Genomic_DNA"/>
</dbReference>
<feature type="domain" description="Aldehyde oxidase/xanthine dehydrogenase a/b hammerhead" evidence="2">
    <location>
        <begin position="208"/>
        <end position="297"/>
    </location>
</feature>
<dbReference type="PANTHER" id="PTHR47495">
    <property type="entry name" value="ALDEHYDE DEHYDROGENASE"/>
    <property type="match status" value="1"/>
</dbReference>
<dbReference type="InterPro" id="IPR046867">
    <property type="entry name" value="AldOxase/xan_DH_MoCoBD2"/>
</dbReference>
<protein>
    <submittedName>
        <fullName evidence="3">Molybdopterin-dependent oxidoreductase</fullName>
    </submittedName>
</protein>
<dbReference type="PIRSF" id="PIRSF036389">
    <property type="entry name" value="IOR_B"/>
    <property type="match status" value="1"/>
</dbReference>
<evidence type="ECO:0000313" key="3">
    <source>
        <dbReference type="EMBL" id="MCF2947007.1"/>
    </source>
</evidence>
<accession>A0ABS9D260</accession>
<proteinExistence type="predicted"/>
<organism evidence="3 4">
    <name type="scientific">Paraglaciecola algarum</name>
    <dbReference type="NCBI Taxonomy" id="3050085"/>
    <lineage>
        <taxon>Bacteria</taxon>
        <taxon>Pseudomonadati</taxon>
        <taxon>Pseudomonadota</taxon>
        <taxon>Gammaproteobacteria</taxon>
        <taxon>Alteromonadales</taxon>
        <taxon>Alteromonadaceae</taxon>
        <taxon>Paraglaciecola</taxon>
    </lineage>
</organism>
<reference evidence="3 4" key="1">
    <citation type="submission" date="2022-01" db="EMBL/GenBank/DDBJ databases">
        <title>Paraglaciecola sp. G1-23.</title>
        <authorList>
            <person name="Jin M.S."/>
            <person name="Han D.M."/>
            <person name="Kim H.M."/>
            <person name="Jeon C.O."/>
        </authorList>
    </citation>
    <scope>NUCLEOTIDE SEQUENCE [LARGE SCALE GENOMIC DNA]</scope>
    <source>
        <strain evidence="3 4">G1-23</strain>
    </source>
</reference>
<name>A0ABS9D260_9ALTE</name>
<dbReference type="RefSeq" id="WP_235310522.1">
    <property type="nucleotide sequence ID" value="NZ_JAKGAS010000001.1"/>
</dbReference>
<dbReference type="Pfam" id="PF20256">
    <property type="entry name" value="MoCoBD_2"/>
    <property type="match status" value="2"/>
</dbReference>
<dbReference type="PANTHER" id="PTHR47495:SF3">
    <property type="entry name" value="BLR6219 PROTEIN"/>
    <property type="match status" value="1"/>
</dbReference>
<dbReference type="Proteomes" id="UP001521137">
    <property type="component" value="Unassembled WGS sequence"/>
</dbReference>
<dbReference type="SUPFAM" id="SSF56003">
    <property type="entry name" value="Molybdenum cofactor-binding domain"/>
    <property type="match status" value="2"/>
</dbReference>
<dbReference type="Gene3D" id="3.90.1170.50">
    <property type="entry name" value="Aldehyde oxidase/xanthine dehydrogenase, a/b hammerhead"/>
    <property type="match status" value="1"/>
</dbReference>
<dbReference type="InterPro" id="IPR012368">
    <property type="entry name" value="OxRdtase_Mopterin-bd_su_IorB"/>
</dbReference>
<dbReference type="InterPro" id="IPR019546">
    <property type="entry name" value="TAT_signal_bac_arc"/>
</dbReference>
<dbReference type="InterPro" id="IPR000674">
    <property type="entry name" value="Ald_Oxase/Xan_DH_a/b"/>
</dbReference>
<dbReference type="InterPro" id="IPR008274">
    <property type="entry name" value="AldOxase/xan_DH_MoCoBD1"/>
</dbReference>
<dbReference type="InterPro" id="IPR037165">
    <property type="entry name" value="AldOxase/xan_DH_Mopterin-bd_sf"/>
</dbReference>
<dbReference type="PROSITE" id="PS51318">
    <property type="entry name" value="TAT"/>
    <property type="match status" value="1"/>
</dbReference>
<evidence type="ECO:0000256" key="1">
    <source>
        <dbReference type="ARBA" id="ARBA00022729"/>
    </source>
</evidence>
<comment type="caution">
    <text evidence="3">The sequence shown here is derived from an EMBL/GenBank/DDBJ whole genome shotgun (WGS) entry which is preliminary data.</text>
</comment>
<keyword evidence="1" id="KW-0732">Signal</keyword>
<dbReference type="InterPro" id="IPR052516">
    <property type="entry name" value="N-heterocyclic_Hydroxylase"/>
</dbReference>
<dbReference type="NCBIfam" id="TIGR01409">
    <property type="entry name" value="TAT_signal_seq"/>
    <property type="match status" value="1"/>
</dbReference>
<evidence type="ECO:0000313" key="4">
    <source>
        <dbReference type="Proteomes" id="UP001521137"/>
    </source>
</evidence>